<keyword evidence="4" id="KW-1003">Cell membrane</keyword>
<feature type="transmembrane region" description="Helical" evidence="8">
    <location>
        <begin position="34"/>
        <end position="56"/>
    </location>
</feature>
<evidence type="ECO:0000256" key="8">
    <source>
        <dbReference type="RuleBase" id="RU365092"/>
    </source>
</evidence>
<feature type="transmembrane region" description="Helical" evidence="8">
    <location>
        <begin position="451"/>
        <end position="472"/>
    </location>
</feature>
<evidence type="ECO:0000256" key="3">
    <source>
        <dbReference type="ARBA" id="ARBA00022448"/>
    </source>
</evidence>
<protein>
    <recommendedName>
        <fullName evidence="8">L-lactate permease</fullName>
    </recommendedName>
</protein>
<accession>A0ABS9AI74</accession>
<keyword evidence="6 8" id="KW-1133">Transmembrane helix</keyword>
<comment type="function">
    <text evidence="8">Uptake of L-lactate across the membrane. Can also transport D-lactate and glycolate.</text>
</comment>
<feature type="region of interest" description="Disordered" evidence="9">
    <location>
        <begin position="574"/>
        <end position="615"/>
    </location>
</feature>
<feature type="transmembrane region" description="Helical" evidence="8">
    <location>
        <begin position="370"/>
        <end position="387"/>
    </location>
</feature>
<dbReference type="PANTHER" id="PTHR30003">
    <property type="entry name" value="L-LACTATE PERMEASE"/>
    <property type="match status" value="1"/>
</dbReference>
<feature type="transmembrane region" description="Helical" evidence="8">
    <location>
        <begin position="538"/>
        <end position="556"/>
    </location>
</feature>
<comment type="caution">
    <text evidence="10">The sequence shown here is derived from an EMBL/GenBank/DDBJ whole genome shotgun (WGS) entry which is preliminary data.</text>
</comment>
<keyword evidence="11" id="KW-1185">Reference proteome</keyword>
<feature type="transmembrane region" description="Helical" evidence="8">
    <location>
        <begin position="201"/>
        <end position="223"/>
    </location>
</feature>
<gene>
    <name evidence="10" type="ORF">HOP51_15110</name>
</gene>
<comment type="similarity">
    <text evidence="2 8">Belongs to the lactate permease family.</text>
</comment>
<feature type="transmembrane region" description="Helical" evidence="8">
    <location>
        <begin position="261"/>
        <end position="278"/>
    </location>
</feature>
<feature type="transmembrane region" description="Helical" evidence="8">
    <location>
        <begin position="6"/>
        <end position="27"/>
    </location>
</feature>
<proteinExistence type="inferred from homology"/>
<dbReference type="RefSeq" id="WP_234274748.1">
    <property type="nucleotide sequence ID" value="NZ_JABFTT010000011.1"/>
</dbReference>
<evidence type="ECO:0000256" key="7">
    <source>
        <dbReference type="ARBA" id="ARBA00023136"/>
    </source>
</evidence>
<feature type="transmembrane region" description="Helical" evidence="8">
    <location>
        <begin position="324"/>
        <end position="340"/>
    </location>
</feature>
<evidence type="ECO:0000313" key="11">
    <source>
        <dbReference type="Proteomes" id="UP001320122"/>
    </source>
</evidence>
<feature type="compositionally biased region" description="Acidic residues" evidence="9">
    <location>
        <begin position="586"/>
        <end position="615"/>
    </location>
</feature>
<evidence type="ECO:0000256" key="1">
    <source>
        <dbReference type="ARBA" id="ARBA00004651"/>
    </source>
</evidence>
<dbReference type="EMBL" id="JABFTT010000011">
    <property type="protein sequence ID" value="MCE8021429.1"/>
    <property type="molecule type" value="Genomic_DNA"/>
</dbReference>
<dbReference type="PANTHER" id="PTHR30003:SF0">
    <property type="entry name" value="GLYCOLATE PERMEASE GLCA-RELATED"/>
    <property type="match status" value="1"/>
</dbReference>
<feature type="transmembrane region" description="Helical" evidence="8">
    <location>
        <begin position="129"/>
        <end position="149"/>
    </location>
</feature>
<keyword evidence="3 8" id="KW-0813">Transport</keyword>
<evidence type="ECO:0000256" key="9">
    <source>
        <dbReference type="SAM" id="MobiDB-lite"/>
    </source>
</evidence>
<keyword evidence="7 8" id="KW-0472">Membrane</keyword>
<feature type="transmembrane region" description="Helical" evidence="8">
    <location>
        <begin position="62"/>
        <end position="82"/>
    </location>
</feature>
<keyword evidence="5 8" id="KW-0812">Transmembrane</keyword>
<dbReference type="Proteomes" id="UP001320122">
    <property type="component" value="Unassembled WGS sequence"/>
</dbReference>
<keyword evidence="8" id="KW-0997">Cell inner membrane</keyword>
<reference evidence="10 11" key="1">
    <citation type="journal article" date="2021" name="Front. Microbiol.">
        <title>Aerobic Denitrification and Heterotrophic Sulfur Oxidation in the Genus Halomonas Revealed by Six Novel Species Characterizations and Genome-Based Analysis.</title>
        <authorList>
            <person name="Wang L."/>
            <person name="Shao Z."/>
        </authorList>
    </citation>
    <scope>NUCLEOTIDE SEQUENCE [LARGE SCALE GENOMIC DNA]</scope>
    <source>
        <strain evidence="10 11">MCCC 1A11036</strain>
    </source>
</reference>
<feature type="transmembrane region" description="Helical" evidence="8">
    <location>
        <begin position="235"/>
        <end position="255"/>
    </location>
</feature>
<comment type="subcellular location">
    <subcellularLocation>
        <location evidence="8">Cell inner membrane</location>
        <topology evidence="8">Multi-pass membrane protein</topology>
    </subcellularLocation>
    <subcellularLocation>
        <location evidence="1">Cell membrane</location>
        <topology evidence="1">Multi-pass membrane protein</topology>
    </subcellularLocation>
</comment>
<sequence>MTDTTLALLAFTPLILAGVLLIGFRVAAKIAMPIVFLVTALIALTAWEMSFTRIAASTFQGLIQTAGLLWIIFGAILLLNTLKHSGGITAIRNGFSGISPDRRVQALIVAWLFGCFIEGASGFGTPAAVAAPLMVALGFPALAAVVVGMMLQSTPVSFGAVGTPIVVGVSSGLDRASITEALEAGGSSWDVFFQLVTSEVAITHGIVGILMPLILVTVMVRFFGANRSWTEGLSIAPFAIFTGFAFVIPYVLVGVFLGPEFPSMIGAMVGLAIVVPAARRGFLLPKDTWDFPETSSWPDSWIGSFQIKLDELSEKAPMSPLRGWLPYVLLAIFLVASRTIEPLRAALNSVSFGWANILGEQGISGSIEPLFLPGGIILMVVLVTFFLHQMNGRKLSAAVSESTKTIFGAGFVLIFTVPMVRILINSGVNAADLASMPVTMAQFVADGVGGIYPFFSPAVGALGAFIAGSNTVSNLMLAEFQFNVAQQLGLSTAFMVALQAVGAAAGNMIAIHNVVAASATVGLLGREGETIRKTILPTIYYLVFAGAIAMVGFYVLNVSDPLLEVGQMEQPIIEEMEPAEAADATEPQEETLDGAEQEPMEDEPPSPVEDDATEE</sequence>
<evidence type="ECO:0000313" key="10">
    <source>
        <dbReference type="EMBL" id="MCE8021429.1"/>
    </source>
</evidence>
<evidence type="ECO:0000256" key="4">
    <source>
        <dbReference type="ARBA" id="ARBA00022475"/>
    </source>
</evidence>
<dbReference type="Pfam" id="PF02652">
    <property type="entry name" value="Lactate_perm"/>
    <property type="match status" value="1"/>
</dbReference>
<name>A0ABS9AI74_9GAMM</name>
<evidence type="ECO:0000256" key="2">
    <source>
        <dbReference type="ARBA" id="ARBA00010100"/>
    </source>
</evidence>
<evidence type="ECO:0000256" key="5">
    <source>
        <dbReference type="ARBA" id="ARBA00022692"/>
    </source>
</evidence>
<dbReference type="InterPro" id="IPR003804">
    <property type="entry name" value="Lactate_perm"/>
</dbReference>
<evidence type="ECO:0000256" key="6">
    <source>
        <dbReference type="ARBA" id="ARBA00022989"/>
    </source>
</evidence>
<feature type="transmembrane region" description="Helical" evidence="8">
    <location>
        <begin position="407"/>
        <end position="431"/>
    </location>
</feature>
<organism evidence="10 11">
    <name type="scientific">Billgrantia zhangzhouensis</name>
    <dbReference type="NCBI Taxonomy" id="2733481"/>
    <lineage>
        <taxon>Bacteria</taxon>
        <taxon>Pseudomonadati</taxon>
        <taxon>Pseudomonadota</taxon>
        <taxon>Gammaproteobacteria</taxon>
        <taxon>Oceanospirillales</taxon>
        <taxon>Halomonadaceae</taxon>
        <taxon>Billgrantia</taxon>
    </lineage>
</organism>